<feature type="transmembrane region" description="Helical" evidence="10">
    <location>
        <begin position="109"/>
        <end position="130"/>
    </location>
</feature>
<dbReference type="OrthoDB" id="7540137at2759"/>
<reference evidence="11 12" key="1">
    <citation type="submission" date="2015-07" db="EMBL/GenBank/DDBJ databases">
        <title>The genome of Melipona quadrifasciata.</title>
        <authorList>
            <person name="Pan H."/>
            <person name="Kapheim K."/>
        </authorList>
    </citation>
    <scope>NUCLEOTIDE SEQUENCE [LARGE SCALE GENOMIC DNA]</scope>
    <source>
        <strain evidence="11">0111107301</strain>
        <tissue evidence="11">Whole body</tissue>
    </source>
</reference>
<feature type="transmembrane region" description="Helical" evidence="10">
    <location>
        <begin position="429"/>
        <end position="448"/>
    </location>
</feature>
<feature type="transmembrane region" description="Helical" evidence="10">
    <location>
        <begin position="1196"/>
        <end position="1220"/>
    </location>
</feature>
<dbReference type="EMBL" id="KQ435748">
    <property type="protein sequence ID" value="KOX76482.1"/>
    <property type="molecule type" value="Genomic_DNA"/>
</dbReference>
<keyword evidence="7 10" id="KW-0472">Membrane</keyword>
<dbReference type="Proteomes" id="UP000053105">
    <property type="component" value="Unassembled WGS sequence"/>
</dbReference>
<feature type="transmembrane region" description="Helical" evidence="10">
    <location>
        <begin position="2675"/>
        <end position="2693"/>
    </location>
</feature>
<evidence type="ECO:0000256" key="6">
    <source>
        <dbReference type="ARBA" id="ARBA00022989"/>
    </source>
</evidence>
<sequence length="3222" mass="371449">MPLNETRHRQQLFRLTYFVGEEEYFYPIHFYTVWCSFATVMIAVTIDSLYIQIIHHDCALFALCRLFELLDDNSRKSYFCQILLTMIGMTVTAVKAIMNLHRPEEALRIGLYLVAQQFHLLIITLPGQVITDHSFELSNYIYRSTWYKMPIEIQKILHTMQMRSSKSYKLTAGGIYEMNIENFGIFAQIFMSLYENDLEGMLEGMPVIAAVSAVLIKLLNHEIYRKNFEKVFDIVKEDWKLLNNRSQACILEEITKQGNKIGEVYRIFVLSCMSGFIFIPLYPIFMDIILPLNETRHRQQMFRLKFFLDEEEYFYLIYFYIVWCTFATVVIAVTIDSLYIQLVHHDCALFAVCGQNIITATRSTDVGINETYTERFRQCLSMHKNALQLFKMLDVSSRRSYFFQILLTMVGMTVTAVQAVVNLHRPEEAIRIGLFLVGQQFHLLIITLPGQVITDHSFELTNDIYCSMWYKVPVKIQKVLLTMHMRSSKPCKLTAGGIYEMNIENFGIRYRKQYHHVFEISYYKMLKKYLQLVGLNPHGKEGFGDINIVVTLISMTSILVPTFNKLFKFVVKEWEELKLNNELHILEKVFMQGSKMGQLYRNTLMFCIILFLAVPLISPIMDIIHPLNETRSRQQLLRVNYVIFDQNDYFFYVYIQLAWGTVMVVMTVIVIDWLYILIIHHNSGLFAVCGYKVQKAMRQSDSDDEIASYKYKVEQFRDCIVIHNEAIEFYNLLNESNQKSYLIQVGINMIGMSVTAVQTVVNFDRPVEALKAAVFHGANQFHLFVLSLPGQVLLDHCNELAKQIYSSTWYNMPLKVQKMLYMMQIRCRNPCTLTAGGLYEMNMENFGIKYKQQYPSMFEISYYKELKKYLQLVGLHPHQKQGIGHISVIVTVISIASILIPTFDRLFKLIEKEWEQLKLNNELHVLEEVVIQGNKMGQLYRNTLVSFMTYFLAVPLVSPLMDFIHPLNKTRPRQQLLRVNYLFFDQDKYFLYVYLQLAWGSVAVVMTVIAADWLYILIIHHSSGLFAVCGYKVQKATGQSDSDDEIASFVNFDRPAEALRAGVFHGATQFHLFVLSLPGQVLLDHCHELAKQILAHSVFQETESHLFNIFDIPYYKILERYLQLLGQDPRQKKKFRNTILTIVVISIVSILIPTFLKLFQCVAKDWQQLKLNNVLDVLDEIVMNGNKIAQLYKNTIVSFTALFLMVPLISPILDIVHPLNQTRPRQQLLRVNYIFFNDDDYFFYVYLQLFWGAIIVVFTVISADWLYILIIHHNSGLFAVCGHQVQKVTMNPNYFTGENISQNHIYEKFRNCVVMHNEAIRFCNILNECSQGSYLIQVGLNMLGISATAVQTVVNLDRPEEAMRSALFCGANQFHLFLLSLPGQVLLDHCSDLANNIYSSTWYRTPVQIQKLLCVMQIRCKKLSSLTAGGLYEMNVENFGIYLAFQENFEIFHVPYYKMIARYMQILGQDPHHKNSTRNIIVILMVTSLASIFFPTVIEIYASFRNKDIDGVLECLPNFIATSVTCVKILNMHFNRQNFNTLYQMVAKQWVQLKLNGELHVLEEIVMQGNKIAQFYQTMVVVFTVVGADWIYMLIIHHNSGLFAVCGYQVQKATMNLNYFTDERVLENDMYEKFRNCILMHKEAVRFFDILNESSQRSYLFQIGLSMLSISTTAVQLYSIFPTALNINKPEEAMRSAAFCAANQFHLFLLSLPGQVLLDNCFNLTDNIYNSAWYATPMKIQKLLYVMQIRCKKVCSLSAGGLYEMNIENFGTTIEIYASLCNKDIDGVFECLPHCIATAIVIVKILNMNFNRRNFSKLYQMVAKQWEELKLKGELHVLEEIVIQGNRMAEYYQNTLVSFFILFLLIPLISPVLDIIHPLNETRTRQQLLRVNYIFFNPDDYYFYVYLHLLWGAMVVVFTAIGADWLYMLIIHHNSGLFAVCGYQVQKATVNPNYSSHGIVVDNDMYKKFRACILMHKEAIRYYNLLNECSQGSYLIQVGLNMLGMSATAVQTVINLNKPEEAMRNALFCGASQFHLFLLSLPGQVLLNNCSSLADNIYNSAWYATPMKIQKLLYVMQIRCKKLCSLTAGGLYDMNIENFGIKIDYTEIFHVPYYKNITKYMKLLGQDPRQKNSTRSMIVIIVASSIASVTFPTIIELYISLRKNDVDGIIECLPHFIASSIALIKILNMHFNRQNQIILSGGNTMESIEIKGPITCSGKSSYTRQQNGTILSQHQIQKVVSTQNYNDEAVSQNYMYEKFRNCVLMHKEAIGFFNLLDQSSQISYLIQIGLNMLGMSATAVQTVINIDRPESAMRNAIFYAASQFHLLLLSLPGQVLLNSCSTLANNIYDSTWYKTPVKVQKLLYVMQIRSKKFCSLTAGGLYDMNIENFGITIELYISLRNKDMDSIIECLPHFIASTCSAVKILNMHFNRRNQIVQTDNNTMESIKIKRPIAHSGKNGYARQQNGTILSQYQVQKTISNLNYCTDEAVSQNYIYKKIRNCVLMHKEAIKFFNLLDKSSQQSYLIQVGLSMLSISTTAVKTIVCLDRPKEAIRNALFCGANQFHLLILSLPGQVLLDNCANLADNITPIKIQKLLYMMHMRCMKFCSLSAGGLYEMNIENFGIIFNIIIVKTNLNLERFSISSPDIFDVPYYKTLEKYMQLLGQDPRQKNGFRNFIVTAVMISITANIVPTLLELYTSLCNKNVDAIIDVFPHFMAATISFIKILNIQINRQNAIINLDMPEEAIRSLVFCGANQFHLFMLSLPGQVLLDHCAELAYNIYSSTWYGTPVQIQKILYVMQIRSAKPCRLTAGGLYEMNMENFGVKLSFIRHDDCPYIGFISPKPEDMDKHLVSQKARKSLDIFEIPYYKMLEKYLQFLGQDPRQRDKFRNIIVTVMVTSITGIVVPTSLELYTSLCDKDMNAAIECMPHLIAATTSVVKILNVHFNSENFKKLFDFMTEQWEELKLTDDLHVLEDVTMRGSKMAQLYRNTLLIFMVLFLFVPLLFPILDVVLPLNETRPRQQLFRVNYMLFDHEEYFFYVYLQLAWGSVIVVMIIVTVDSLYILVIHHSSGLFAVCGQFYSILNENSRSSYLIQVGLNMMGISMTAVQTVANLDRPAEAIRTGIFLGAEQFHLFVISLPGQVLLDHCSDLANNIYKSTWYKIPVRIQKMLFMMQIRSKKLCTLTAGGLYEMNIENFGIVSNIIIIIILPLYCSTLPLTSYFLF</sequence>
<feature type="transmembrane region" description="Helical" evidence="10">
    <location>
        <begin position="401"/>
        <end position="423"/>
    </location>
</feature>
<keyword evidence="3" id="KW-0716">Sensory transduction</keyword>
<feature type="transmembrane region" description="Helical" evidence="10">
    <location>
        <begin position="599"/>
        <end position="621"/>
    </location>
</feature>
<feature type="transmembrane region" description="Helical" evidence="10">
    <location>
        <begin position="3035"/>
        <end position="3055"/>
    </location>
</feature>
<feature type="transmembrane region" description="Helical" evidence="10">
    <location>
        <begin position="3197"/>
        <end position="3221"/>
    </location>
</feature>
<evidence type="ECO:0000256" key="4">
    <source>
        <dbReference type="ARBA" id="ARBA00022692"/>
    </source>
</evidence>
<dbReference type="Pfam" id="PF02949">
    <property type="entry name" value="7tm_6"/>
    <property type="match status" value="10"/>
</dbReference>
<name>A0A0N0U6D2_9HYME</name>
<feature type="transmembrane region" description="Helical" evidence="10">
    <location>
        <begin position="1856"/>
        <end position="1876"/>
    </location>
</feature>
<protein>
    <submittedName>
        <fullName evidence="11">Putative odorant receptor 9a</fullName>
    </submittedName>
</protein>
<evidence type="ECO:0000256" key="7">
    <source>
        <dbReference type="ARBA" id="ARBA00023136"/>
    </source>
</evidence>
<keyword evidence="8 11" id="KW-0675">Receptor</keyword>
<keyword evidence="2" id="KW-1003">Cell membrane</keyword>
<feature type="transmembrane region" description="Helical" evidence="10">
    <location>
        <begin position="313"/>
        <end position="335"/>
    </location>
</feature>
<feature type="transmembrane region" description="Helical" evidence="10">
    <location>
        <begin position="947"/>
        <end position="968"/>
    </location>
</feature>
<keyword evidence="5" id="KW-0552">Olfaction</keyword>
<feature type="transmembrane region" description="Helical" evidence="10">
    <location>
        <begin position="1139"/>
        <end position="1159"/>
    </location>
</feature>
<feature type="transmembrane region" description="Helical" evidence="10">
    <location>
        <begin position="649"/>
        <end position="675"/>
    </location>
</feature>
<keyword evidence="9" id="KW-0807">Transducer</keyword>
<dbReference type="GO" id="GO:0007165">
    <property type="term" value="P:signal transduction"/>
    <property type="evidence" value="ECO:0007669"/>
    <property type="project" value="UniProtKB-KW"/>
</dbReference>
<feature type="transmembrane region" description="Helical" evidence="10">
    <location>
        <begin position="2890"/>
        <end position="2908"/>
    </location>
</feature>
<dbReference type="GO" id="GO:0005886">
    <property type="term" value="C:plasma membrane"/>
    <property type="evidence" value="ECO:0007669"/>
    <property type="project" value="UniProtKB-SubCell"/>
</dbReference>
<feature type="transmembrane region" description="Helical" evidence="10">
    <location>
        <begin position="1241"/>
        <end position="1268"/>
    </location>
</feature>
<dbReference type="PANTHER" id="PTHR21137">
    <property type="entry name" value="ODORANT RECEPTOR"/>
    <property type="match status" value="1"/>
</dbReference>
<feature type="transmembrane region" description="Helical" evidence="10">
    <location>
        <begin position="1659"/>
        <end position="1681"/>
    </location>
</feature>
<keyword evidence="4 10" id="KW-0812">Transmembrane</keyword>
<feature type="transmembrane region" description="Helical" evidence="10">
    <location>
        <begin position="264"/>
        <end position="285"/>
    </location>
</feature>
<evidence type="ECO:0000256" key="8">
    <source>
        <dbReference type="ARBA" id="ARBA00023170"/>
    </source>
</evidence>
<evidence type="ECO:0000256" key="10">
    <source>
        <dbReference type="SAM" id="Phobius"/>
    </source>
</evidence>
<feature type="transmembrane region" description="Helical" evidence="10">
    <location>
        <begin position="989"/>
        <end position="1009"/>
    </location>
</feature>
<feature type="transmembrane region" description="Helical" evidence="10">
    <location>
        <begin position="24"/>
        <end position="46"/>
    </location>
</feature>
<evidence type="ECO:0000256" key="5">
    <source>
        <dbReference type="ARBA" id="ARBA00022725"/>
    </source>
</evidence>
<feature type="transmembrane region" description="Helical" evidence="10">
    <location>
        <begin position="1901"/>
        <end position="1927"/>
    </location>
</feature>
<feature type="transmembrane region" description="Helical" evidence="10">
    <location>
        <begin position="2138"/>
        <end position="2159"/>
    </location>
</feature>
<dbReference type="GO" id="GO:0005549">
    <property type="term" value="F:odorant binding"/>
    <property type="evidence" value="ECO:0007669"/>
    <property type="project" value="InterPro"/>
</dbReference>
<dbReference type="STRING" id="166423.A0A0N0U6D2"/>
<evidence type="ECO:0000313" key="11">
    <source>
        <dbReference type="EMBL" id="KOX76482.1"/>
    </source>
</evidence>
<proteinExistence type="predicted"/>
<feature type="transmembrane region" description="Helical" evidence="10">
    <location>
        <begin position="1575"/>
        <end position="1595"/>
    </location>
</feature>
<comment type="subcellular location">
    <subcellularLocation>
        <location evidence="1">Cell membrane</location>
        <topology evidence="1">Multi-pass membrane protein</topology>
    </subcellularLocation>
</comment>
<keyword evidence="6 10" id="KW-1133">Transmembrane helix</keyword>
<evidence type="ECO:0000313" key="12">
    <source>
        <dbReference type="Proteomes" id="UP000053105"/>
    </source>
</evidence>
<evidence type="ECO:0000256" key="3">
    <source>
        <dbReference type="ARBA" id="ARBA00022606"/>
    </source>
</evidence>
<organism evidence="11 12">
    <name type="scientific">Melipona quadrifasciata</name>
    <dbReference type="NCBI Taxonomy" id="166423"/>
    <lineage>
        <taxon>Eukaryota</taxon>
        <taxon>Metazoa</taxon>
        <taxon>Ecdysozoa</taxon>
        <taxon>Arthropoda</taxon>
        <taxon>Hexapoda</taxon>
        <taxon>Insecta</taxon>
        <taxon>Pterygota</taxon>
        <taxon>Neoptera</taxon>
        <taxon>Endopterygota</taxon>
        <taxon>Hymenoptera</taxon>
        <taxon>Apocrita</taxon>
        <taxon>Aculeata</taxon>
        <taxon>Apoidea</taxon>
        <taxon>Anthophila</taxon>
        <taxon>Apidae</taxon>
        <taxon>Melipona</taxon>
    </lineage>
</organism>
<evidence type="ECO:0000256" key="9">
    <source>
        <dbReference type="ARBA" id="ARBA00023224"/>
    </source>
</evidence>
<feature type="transmembrane region" description="Helical" evidence="10">
    <location>
        <begin position="3061"/>
        <end position="3082"/>
    </location>
</feature>
<dbReference type="GO" id="GO:0004984">
    <property type="term" value="F:olfactory receptor activity"/>
    <property type="evidence" value="ECO:0007669"/>
    <property type="project" value="InterPro"/>
</dbReference>
<keyword evidence="12" id="KW-1185">Reference proteome</keyword>
<accession>A0A0N0U6D2</accession>
<dbReference type="PANTHER" id="PTHR21137:SF35">
    <property type="entry name" value="ODORANT RECEPTOR 19A-RELATED"/>
    <property type="match status" value="1"/>
</dbReference>
<feature type="transmembrane region" description="Helical" evidence="10">
    <location>
        <begin position="76"/>
        <end position="97"/>
    </location>
</feature>
<evidence type="ECO:0000256" key="2">
    <source>
        <dbReference type="ARBA" id="ARBA00022475"/>
    </source>
</evidence>
<feature type="transmembrane region" description="Helical" evidence="10">
    <location>
        <begin position="2990"/>
        <end position="3014"/>
    </location>
</feature>
<feature type="transmembrane region" description="Helical" evidence="10">
    <location>
        <begin position="883"/>
        <end position="903"/>
    </location>
</feature>
<evidence type="ECO:0000256" key="1">
    <source>
        <dbReference type="ARBA" id="ARBA00004651"/>
    </source>
</evidence>
<feature type="transmembrane region" description="Helical" evidence="10">
    <location>
        <begin position="1480"/>
        <end position="1502"/>
    </location>
</feature>
<feature type="transmembrane region" description="Helical" evidence="10">
    <location>
        <begin position="200"/>
        <end position="220"/>
    </location>
</feature>
<gene>
    <name evidence="11" type="ORF">WN51_12163</name>
</gene>
<dbReference type="InterPro" id="IPR004117">
    <property type="entry name" value="7tm6_olfct_rcpt"/>
</dbReference>